<sequence>KDDISLDPGEVPIAMVTASGVREIRAATMKFEAEHGKCIRRVVRLCFSFTDVFNGESGIPKDLKEEAQTFFEDMNVKLEWPDLYNNSVNILNVQRHEYSFWRTQITDCSSG</sequence>
<protein>
    <submittedName>
        <fullName evidence="1">Uncharacterized protein</fullName>
    </submittedName>
</protein>
<evidence type="ECO:0000313" key="1">
    <source>
        <dbReference type="EMBL" id="CAH3016088.1"/>
    </source>
</evidence>
<evidence type="ECO:0000313" key="2">
    <source>
        <dbReference type="Proteomes" id="UP001159427"/>
    </source>
</evidence>
<gene>
    <name evidence="1" type="ORF">PEVE_00025253</name>
</gene>
<accession>A0ABN8LKQ1</accession>
<comment type="caution">
    <text evidence="1">The sequence shown here is derived from an EMBL/GenBank/DDBJ whole genome shotgun (WGS) entry which is preliminary data.</text>
</comment>
<feature type="non-terminal residue" evidence="1">
    <location>
        <position position="1"/>
    </location>
</feature>
<proteinExistence type="predicted"/>
<reference evidence="1 2" key="1">
    <citation type="submission" date="2022-05" db="EMBL/GenBank/DDBJ databases">
        <authorList>
            <consortium name="Genoscope - CEA"/>
            <person name="William W."/>
        </authorList>
    </citation>
    <scope>NUCLEOTIDE SEQUENCE [LARGE SCALE GENOMIC DNA]</scope>
</reference>
<dbReference type="EMBL" id="CALNXI010000034">
    <property type="protein sequence ID" value="CAH3016088.1"/>
    <property type="molecule type" value="Genomic_DNA"/>
</dbReference>
<dbReference type="Proteomes" id="UP001159427">
    <property type="component" value="Unassembled WGS sequence"/>
</dbReference>
<organism evidence="1 2">
    <name type="scientific">Porites evermanni</name>
    <dbReference type="NCBI Taxonomy" id="104178"/>
    <lineage>
        <taxon>Eukaryota</taxon>
        <taxon>Metazoa</taxon>
        <taxon>Cnidaria</taxon>
        <taxon>Anthozoa</taxon>
        <taxon>Hexacorallia</taxon>
        <taxon>Scleractinia</taxon>
        <taxon>Fungiina</taxon>
        <taxon>Poritidae</taxon>
        <taxon>Porites</taxon>
    </lineage>
</organism>
<keyword evidence="2" id="KW-1185">Reference proteome</keyword>
<name>A0ABN8LKQ1_9CNID</name>